<evidence type="ECO:0000313" key="2">
    <source>
        <dbReference type="EMBL" id="QFR24118.1"/>
    </source>
</evidence>
<dbReference type="Pfam" id="PF06114">
    <property type="entry name" value="Peptidase_M78"/>
    <property type="match status" value="1"/>
</dbReference>
<evidence type="ECO:0000313" key="3">
    <source>
        <dbReference type="Proteomes" id="UP000326779"/>
    </source>
</evidence>
<gene>
    <name evidence="2" type="ORF">D1010_12385</name>
</gene>
<dbReference type="AlphaFoldDB" id="A0A5P8M6I4"/>
<reference evidence="2 3" key="1">
    <citation type="submission" date="2019-10" db="EMBL/GenBank/DDBJ databases">
        <title>The completed genome of Lactobacillus harbinensis M1.</title>
        <authorList>
            <person name="Zheng Y."/>
        </authorList>
    </citation>
    <scope>NUCLEOTIDE SEQUENCE [LARGE SCALE GENOMIC DNA]</scope>
    <source>
        <strain evidence="2 3">M1</strain>
    </source>
</reference>
<proteinExistence type="predicted"/>
<dbReference type="KEGG" id="lhb:D1010_12385"/>
<organism evidence="2 3">
    <name type="scientific">Schleiferilactobacillus harbinensis</name>
    <dbReference type="NCBI Taxonomy" id="304207"/>
    <lineage>
        <taxon>Bacteria</taxon>
        <taxon>Bacillati</taxon>
        <taxon>Bacillota</taxon>
        <taxon>Bacilli</taxon>
        <taxon>Lactobacillales</taxon>
        <taxon>Lactobacillaceae</taxon>
        <taxon>Schleiferilactobacillus</taxon>
    </lineage>
</organism>
<evidence type="ECO:0000259" key="1">
    <source>
        <dbReference type="Pfam" id="PF06114"/>
    </source>
</evidence>
<protein>
    <submittedName>
        <fullName evidence="2">Toxin</fullName>
    </submittedName>
</protein>
<sequence length="150" mass="17677">MDDCEKLMAEYPQYIYLWKRDMPRGLSGLCIQNVILINTQKSHAKQHETLGEEIGHQITTYGDIVSDPTPLNRRCEMWARRWGYQKTITLDGLIDCWHDGVNCVYEAAEFFDVTENYVLTVLDYYRESRGEWFTYDGYQFDLSHGINITE</sequence>
<dbReference type="InterPro" id="IPR010359">
    <property type="entry name" value="IrrE_HExxH"/>
</dbReference>
<name>A0A5P8M6I4_9LACO</name>
<dbReference type="Proteomes" id="UP000326779">
    <property type="component" value="Chromosome"/>
</dbReference>
<feature type="domain" description="IrrE N-terminal-like" evidence="1">
    <location>
        <begin position="25"/>
        <end position="118"/>
    </location>
</feature>
<dbReference type="RefSeq" id="WP_152261127.1">
    <property type="nucleotide sequence ID" value="NZ_CP045143.1"/>
</dbReference>
<dbReference type="EMBL" id="CP045143">
    <property type="protein sequence ID" value="QFR24118.1"/>
    <property type="molecule type" value="Genomic_DNA"/>
</dbReference>
<accession>A0A5P8M6I4</accession>